<proteinExistence type="predicted"/>
<comment type="caution">
    <text evidence="1">The sequence shown here is derived from an EMBL/GenBank/DDBJ whole genome shotgun (WGS) entry which is preliminary data.</text>
</comment>
<dbReference type="Proteomes" id="UP000521017">
    <property type="component" value="Unassembled WGS sequence"/>
</dbReference>
<evidence type="ECO:0000313" key="1">
    <source>
        <dbReference type="EMBL" id="MBB6502111.1"/>
    </source>
</evidence>
<dbReference type="RefSeq" id="WP_184628376.1">
    <property type="nucleotide sequence ID" value="NZ_JACHCC010000012.1"/>
</dbReference>
<dbReference type="EMBL" id="JACHCC010000012">
    <property type="protein sequence ID" value="MBB6502111.1"/>
    <property type="molecule type" value="Genomic_DNA"/>
</dbReference>
<reference evidence="1 2" key="1">
    <citation type="submission" date="2020-08" db="EMBL/GenBank/DDBJ databases">
        <title>Genomic Encyclopedia of Type Strains, Phase IV (KMG-V): Genome sequencing to study the core and pangenomes of soil and plant-associated prokaryotes.</title>
        <authorList>
            <person name="Whitman W."/>
        </authorList>
    </citation>
    <scope>NUCLEOTIDE SEQUENCE [LARGE SCALE GENOMIC DNA]</scope>
    <source>
        <strain evidence="1 2">M2T3</strain>
    </source>
</reference>
<sequence length="398" mass="46460">MQHHTIIEEKYSDFVLSHLEQLGLYRAFQSREKEYLINKDGDIVYKLPESTSDEFYSTNFSSGKWHKLDTELNLRINYWIQIKYTSSESPPLTATVFTFKNNQVVQLLREELLLNAIVLSPERLLLQIAADKGAPFSLSRICIYDIKENEFIAIHQAKYRQEPFLVHSVFGSDYLFSVLIKEVRNKAQDYDHQLFWLYNHEGKRLVNFETTIGQNGEITWFEPSKRGLGITYKILDRPFKIASSSYDSNYSVCNVLIDRHGHDYGDFYHIAGQTPGYIGKSSTRQPKYLDKKLLCLSLPEEETSHPHLSIFDENNNLIRTKYEYPWIFAYSSNSLIKDKNIFGKTCITVIDHNNYVRLIDLEGNEIAHTIPIKFHSLTVNYAKMFTLQAIEIAKRYED</sequence>
<accession>A0A7X0MKI7</accession>
<organism evidence="1 2">
    <name type="scientific">Pedobacter cryoconitis</name>
    <dbReference type="NCBI Taxonomy" id="188932"/>
    <lineage>
        <taxon>Bacteria</taxon>
        <taxon>Pseudomonadati</taxon>
        <taxon>Bacteroidota</taxon>
        <taxon>Sphingobacteriia</taxon>
        <taxon>Sphingobacteriales</taxon>
        <taxon>Sphingobacteriaceae</taxon>
        <taxon>Pedobacter</taxon>
    </lineage>
</organism>
<dbReference type="AlphaFoldDB" id="A0A7X0MKI7"/>
<gene>
    <name evidence="1" type="ORF">HDF25_004288</name>
</gene>
<protein>
    <submittedName>
        <fullName evidence="1">Uncharacterized protein</fullName>
    </submittedName>
</protein>
<evidence type="ECO:0000313" key="2">
    <source>
        <dbReference type="Proteomes" id="UP000521017"/>
    </source>
</evidence>
<name>A0A7X0MKI7_9SPHI</name>